<evidence type="ECO:0000313" key="2">
    <source>
        <dbReference type="Proteomes" id="UP001420932"/>
    </source>
</evidence>
<proteinExistence type="predicted"/>
<keyword evidence="2" id="KW-1185">Reference proteome</keyword>
<accession>A0AAP0Q7T1</accession>
<dbReference type="EMBL" id="JBBNAF010000001">
    <property type="protein sequence ID" value="KAK9170033.1"/>
    <property type="molecule type" value="Genomic_DNA"/>
</dbReference>
<dbReference type="Proteomes" id="UP001420932">
    <property type="component" value="Unassembled WGS sequence"/>
</dbReference>
<evidence type="ECO:0000313" key="1">
    <source>
        <dbReference type="EMBL" id="KAK9170033.1"/>
    </source>
</evidence>
<gene>
    <name evidence="1" type="ORF">Syun_002173</name>
</gene>
<protein>
    <submittedName>
        <fullName evidence="1">Uncharacterized protein</fullName>
    </submittedName>
</protein>
<organism evidence="1 2">
    <name type="scientific">Stephania yunnanensis</name>
    <dbReference type="NCBI Taxonomy" id="152371"/>
    <lineage>
        <taxon>Eukaryota</taxon>
        <taxon>Viridiplantae</taxon>
        <taxon>Streptophyta</taxon>
        <taxon>Embryophyta</taxon>
        <taxon>Tracheophyta</taxon>
        <taxon>Spermatophyta</taxon>
        <taxon>Magnoliopsida</taxon>
        <taxon>Ranunculales</taxon>
        <taxon>Menispermaceae</taxon>
        <taxon>Menispermoideae</taxon>
        <taxon>Cissampelideae</taxon>
        <taxon>Stephania</taxon>
    </lineage>
</organism>
<name>A0AAP0Q7T1_9MAGN</name>
<reference evidence="1 2" key="1">
    <citation type="submission" date="2024-01" db="EMBL/GenBank/DDBJ databases">
        <title>Genome assemblies of Stephania.</title>
        <authorList>
            <person name="Yang L."/>
        </authorList>
    </citation>
    <scope>NUCLEOTIDE SEQUENCE [LARGE SCALE GENOMIC DNA]</scope>
    <source>
        <strain evidence="1">YNDBR</strain>
        <tissue evidence="1">Leaf</tissue>
    </source>
</reference>
<comment type="caution">
    <text evidence="1">The sequence shown here is derived from an EMBL/GenBank/DDBJ whole genome shotgun (WGS) entry which is preliminary data.</text>
</comment>
<dbReference type="AlphaFoldDB" id="A0AAP0Q7T1"/>
<sequence length="68" mass="7562">MKGCHRSNGPTCKPELARILGCLYGVKGFWSSSFFDTTKIHIILAMIALIEPKSFENMAKEADATRKT</sequence>